<feature type="binding site" evidence="12">
    <location>
        <position position="277"/>
    </location>
    <ligand>
        <name>K(+)</name>
        <dbReference type="ChEBI" id="CHEBI:29103"/>
    </ligand>
</feature>
<reference evidence="14 15" key="1">
    <citation type="submission" date="2024-01" db="EMBL/GenBank/DDBJ databases">
        <title>Survival strategy associated with biotechnological potential of Virgibacillus dokdonensis T4.6 isolated from salt-fermented shrimp paste.</title>
        <authorList>
            <person name="Doan T.V."/>
            <person name="Quach N.T."/>
            <person name="Phi Q.-T."/>
        </authorList>
    </citation>
    <scope>NUCLEOTIDE SEQUENCE [LARGE SCALE GENOMIC DNA]</scope>
    <source>
        <strain evidence="14 15">T4.6</strain>
    </source>
</reference>
<dbReference type="PRINTS" id="PR00990">
    <property type="entry name" value="RIBOKINASE"/>
</dbReference>
<comment type="subunit">
    <text evidence="12">Homodimer.</text>
</comment>
<feature type="binding site" evidence="12">
    <location>
        <position position="238"/>
    </location>
    <ligand>
        <name>K(+)</name>
        <dbReference type="ChEBI" id="CHEBI:29103"/>
    </ligand>
</feature>
<feature type="binding site" evidence="12">
    <location>
        <position position="266"/>
    </location>
    <ligand>
        <name>ATP</name>
        <dbReference type="ChEBI" id="CHEBI:30616"/>
    </ligand>
</feature>
<dbReference type="EC" id="2.7.1.15" evidence="2 12"/>
<keyword evidence="12" id="KW-0963">Cytoplasm</keyword>
<feature type="binding site" evidence="12">
    <location>
        <position position="236"/>
    </location>
    <ligand>
        <name>K(+)</name>
        <dbReference type="ChEBI" id="CHEBI:29103"/>
    </ligand>
</feature>
<feature type="binding site" evidence="12">
    <location>
        <position position="272"/>
    </location>
    <ligand>
        <name>K(+)</name>
        <dbReference type="ChEBI" id="CHEBI:29103"/>
    </ligand>
</feature>
<protein>
    <recommendedName>
        <fullName evidence="3 12">Ribokinase</fullName>
        <shortName evidence="12">RK</shortName>
        <ecNumber evidence="2 12">2.7.1.15</ecNumber>
    </recommendedName>
</protein>
<evidence type="ECO:0000313" key="14">
    <source>
        <dbReference type="EMBL" id="MEF2290625.1"/>
    </source>
</evidence>
<feature type="binding site" evidence="12">
    <location>
        <begin position="43"/>
        <end position="47"/>
    </location>
    <ligand>
        <name>substrate</name>
    </ligand>
</feature>
<feature type="binding site" evidence="12">
    <location>
        <begin position="210"/>
        <end position="215"/>
    </location>
    <ligand>
        <name>ATP</name>
        <dbReference type="ChEBI" id="CHEBI:30616"/>
    </ligand>
</feature>
<dbReference type="SUPFAM" id="SSF53613">
    <property type="entry name" value="Ribokinase-like"/>
    <property type="match status" value="1"/>
</dbReference>
<comment type="subcellular location">
    <subcellularLocation>
        <location evidence="12">Cytoplasm</location>
    </subcellularLocation>
</comment>
<evidence type="ECO:0000313" key="15">
    <source>
        <dbReference type="Proteomes" id="UP001356080"/>
    </source>
</evidence>
<feature type="active site" description="Proton acceptor" evidence="12">
    <location>
        <position position="242"/>
    </location>
</feature>
<comment type="catalytic activity">
    <reaction evidence="12">
        <text>D-ribose + ATP = D-ribose 5-phosphate + ADP + H(+)</text>
        <dbReference type="Rhea" id="RHEA:13697"/>
        <dbReference type="ChEBI" id="CHEBI:15378"/>
        <dbReference type="ChEBI" id="CHEBI:30616"/>
        <dbReference type="ChEBI" id="CHEBI:47013"/>
        <dbReference type="ChEBI" id="CHEBI:78346"/>
        <dbReference type="ChEBI" id="CHEBI:456216"/>
        <dbReference type="EC" id="2.7.1.15"/>
    </reaction>
</comment>
<dbReference type="Proteomes" id="UP001356080">
    <property type="component" value="Unassembled WGS sequence"/>
</dbReference>
<evidence type="ECO:0000256" key="10">
    <source>
        <dbReference type="ARBA" id="ARBA00022958"/>
    </source>
</evidence>
<keyword evidence="6 12" id="KW-0547">Nucleotide-binding</keyword>
<evidence type="ECO:0000256" key="9">
    <source>
        <dbReference type="ARBA" id="ARBA00022842"/>
    </source>
</evidence>
<keyword evidence="11 12" id="KW-0119">Carbohydrate metabolism</keyword>
<dbReference type="EMBL" id="JAZHPM010000002">
    <property type="protein sequence ID" value="MEF2290625.1"/>
    <property type="molecule type" value="Genomic_DNA"/>
</dbReference>
<dbReference type="GO" id="GO:0004747">
    <property type="term" value="F:ribokinase activity"/>
    <property type="evidence" value="ECO:0007669"/>
    <property type="project" value="UniProtKB-EC"/>
</dbReference>
<organism evidence="14 15">
    <name type="scientific">Virgibacillus dokdonensis</name>
    <dbReference type="NCBI Taxonomy" id="302167"/>
    <lineage>
        <taxon>Bacteria</taxon>
        <taxon>Bacillati</taxon>
        <taxon>Bacillota</taxon>
        <taxon>Bacilli</taxon>
        <taxon>Bacillales</taxon>
        <taxon>Bacillaceae</taxon>
        <taxon>Virgibacillus</taxon>
    </lineage>
</organism>
<evidence type="ECO:0000256" key="2">
    <source>
        <dbReference type="ARBA" id="ARBA00012035"/>
    </source>
</evidence>
<feature type="binding site" evidence="12">
    <location>
        <position position="187"/>
    </location>
    <ligand>
        <name>ATP</name>
        <dbReference type="ChEBI" id="CHEBI:30616"/>
    </ligand>
</feature>
<evidence type="ECO:0000256" key="8">
    <source>
        <dbReference type="ARBA" id="ARBA00022840"/>
    </source>
</evidence>
<keyword evidence="15" id="KW-1185">Reference proteome</keyword>
<dbReference type="PROSITE" id="PS00584">
    <property type="entry name" value="PFKB_KINASES_2"/>
    <property type="match status" value="1"/>
</dbReference>
<gene>
    <name evidence="12 14" type="primary">rbsK</name>
    <name evidence="14" type="ORF">V2W34_01210</name>
</gene>
<dbReference type="NCBIfam" id="TIGR02152">
    <property type="entry name" value="D_ribokin_bact"/>
    <property type="match status" value="1"/>
</dbReference>
<comment type="function">
    <text evidence="12">Catalyzes the phosphorylation of ribose at O-5 in a reaction requiring ATP and magnesium. The resulting D-ribose-5-phosphate can then be used either for sythesis of nucleotides, histidine, and tryptophan, or as a component of the pentose phosphate pathway.</text>
</comment>
<keyword evidence="9 12" id="KW-0460">Magnesium</keyword>
<sequence>MMIHAPKICVVGSINMDMTIQTRQMPRQGETVLGQSFALYPGGKGANQAVAAARLGAKVTMIGAVGEDEFGVTLRKHLQVEGINTDGVIKNSEQSTGVANIILSENDNRIIVAPGANALVTKEVIDRHENIIQQSDIILLQLEIPLTTVAYTVKKAKQYHIPVVVNPAPYQHLPKEIVQDTTYFTPNKMEAEAMEKEPSSSSIKDKMVVTLGSEGVHFYENNSEKKVHSYSVPVKDTTGAGDTFNGAFVTQLAQGETLSLAIHFANAAAALSITKVGAQAGMPTVEMVHQFMTERDG</sequence>
<comment type="similarity">
    <text evidence="1">Belongs to the carbohydrate kinase pfkB family.</text>
</comment>
<comment type="caution">
    <text evidence="12">Lacks conserved residue(s) required for the propagation of feature annotation.</text>
</comment>
<evidence type="ECO:0000256" key="11">
    <source>
        <dbReference type="ARBA" id="ARBA00023277"/>
    </source>
</evidence>
<feature type="binding site" evidence="12">
    <location>
        <position position="143"/>
    </location>
    <ligand>
        <name>substrate</name>
    </ligand>
</feature>
<evidence type="ECO:0000256" key="7">
    <source>
        <dbReference type="ARBA" id="ARBA00022777"/>
    </source>
</evidence>
<dbReference type="HAMAP" id="MF_01987">
    <property type="entry name" value="Ribokinase"/>
    <property type="match status" value="1"/>
</dbReference>
<dbReference type="Gene3D" id="3.40.1190.20">
    <property type="match status" value="1"/>
</dbReference>
<feature type="binding site" evidence="12">
    <location>
        <position position="242"/>
    </location>
    <ligand>
        <name>substrate</name>
    </ligand>
</feature>
<dbReference type="InterPro" id="IPR011611">
    <property type="entry name" value="PfkB_dom"/>
</dbReference>
<dbReference type="PANTHER" id="PTHR10584">
    <property type="entry name" value="SUGAR KINASE"/>
    <property type="match status" value="1"/>
</dbReference>
<comment type="similarity">
    <text evidence="12">Belongs to the carbohydrate kinase PfkB family. Ribokinase subfamily.</text>
</comment>
<proteinExistence type="inferred from homology"/>
<comment type="cofactor">
    <cofactor evidence="12">
        <name>Mg(2+)</name>
        <dbReference type="ChEBI" id="CHEBI:18420"/>
    </cofactor>
    <text evidence="12">Requires a divalent cation, most likely magnesium in vivo, as an electrophilic catalyst to aid phosphoryl group transfer. It is the chelate of the metal and the nucleotide that is the actual substrate.</text>
</comment>
<feature type="binding site" evidence="12">
    <location>
        <position position="275"/>
    </location>
    <ligand>
        <name>K(+)</name>
        <dbReference type="ChEBI" id="CHEBI:29103"/>
    </ligand>
</feature>
<evidence type="ECO:0000256" key="4">
    <source>
        <dbReference type="ARBA" id="ARBA00022679"/>
    </source>
</evidence>
<accession>A0ABU7VC59</accession>
<keyword evidence="4 12" id="KW-0808">Transferase</keyword>
<keyword evidence="8 12" id="KW-0067">ATP-binding</keyword>
<evidence type="ECO:0000256" key="1">
    <source>
        <dbReference type="ARBA" id="ARBA00005380"/>
    </source>
</evidence>
<keyword evidence="5 12" id="KW-0479">Metal-binding</keyword>
<keyword evidence="10 12" id="KW-0630">Potassium</keyword>
<evidence type="ECO:0000256" key="5">
    <source>
        <dbReference type="ARBA" id="ARBA00022723"/>
    </source>
</evidence>
<dbReference type="InterPro" id="IPR002173">
    <property type="entry name" value="Carboh/pur_kinase_PfkB_CS"/>
</dbReference>
<name>A0ABU7VC59_9BACI</name>
<feature type="binding site" evidence="12">
    <location>
        <begin position="241"/>
        <end position="242"/>
    </location>
    <ligand>
        <name>ATP</name>
        <dbReference type="ChEBI" id="CHEBI:30616"/>
    </ligand>
</feature>
<feature type="binding site" evidence="12">
    <location>
        <begin position="15"/>
        <end position="17"/>
    </location>
    <ligand>
        <name>substrate</name>
    </ligand>
</feature>
<dbReference type="PANTHER" id="PTHR10584:SF166">
    <property type="entry name" value="RIBOKINASE"/>
    <property type="match status" value="1"/>
</dbReference>
<dbReference type="InterPro" id="IPR011877">
    <property type="entry name" value="Ribokinase"/>
</dbReference>
<comment type="pathway">
    <text evidence="12">Carbohydrate metabolism; D-ribose degradation; D-ribose 5-phosphate from beta-D-ribopyranose: step 2/2.</text>
</comment>
<comment type="activity regulation">
    <text evidence="12">Activated by a monovalent cation that binds near, but not in, the active site. The most likely occupant of the site in vivo is potassium. Ion binding induces a conformational change that may alter substrate affinity.</text>
</comment>
<feature type="domain" description="Carbohydrate kinase PfkB" evidence="13">
    <location>
        <begin position="7"/>
        <end position="284"/>
    </location>
</feature>
<evidence type="ECO:0000256" key="12">
    <source>
        <dbReference type="HAMAP-Rule" id="MF_01987"/>
    </source>
</evidence>
<keyword evidence="7 12" id="KW-0418">Kinase</keyword>
<dbReference type="InterPro" id="IPR029056">
    <property type="entry name" value="Ribokinase-like"/>
</dbReference>
<evidence type="ECO:0000256" key="3">
    <source>
        <dbReference type="ARBA" id="ARBA00016943"/>
    </source>
</evidence>
<dbReference type="CDD" id="cd01174">
    <property type="entry name" value="ribokinase"/>
    <property type="match status" value="1"/>
</dbReference>
<evidence type="ECO:0000259" key="13">
    <source>
        <dbReference type="Pfam" id="PF00294"/>
    </source>
</evidence>
<evidence type="ECO:0000256" key="6">
    <source>
        <dbReference type="ARBA" id="ARBA00022741"/>
    </source>
</evidence>
<dbReference type="InterPro" id="IPR002139">
    <property type="entry name" value="Ribo/fructo_kinase"/>
</dbReference>
<comment type="caution">
    <text evidence="14">The sequence shown here is derived from an EMBL/GenBank/DDBJ whole genome shotgun (WGS) entry which is preliminary data.</text>
</comment>
<dbReference type="Pfam" id="PF00294">
    <property type="entry name" value="PfkB"/>
    <property type="match status" value="1"/>
</dbReference>